<keyword evidence="6" id="KW-1185">Reference proteome</keyword>
<dbReference type="InterPro" id="IPR010499">
    <property type="entry name" value="AraC_E-bd"/>
</dbReference>
<dbReference type="EMBL" id="BSDS01000001">
    <property type="protein sequence ID" value="GLI37449.1"/>
    <property type="molecule type" value="Genomic_DNA"/>
</dbReference>
<dbReference type="PANTHER" id="PTHR40055">
    <property type="entry name" value="TRANSCRIPTIONAL REGULATOR YGIV-RELATED"/>
    <property type="match status" value="1"/>
</dbReference>
<dbReference type="InterPro" id="IPR009057">
    <property type="entry name" value="Homeodomain-like_sf"/>
</dbReference>
<gene>
    <name evidence="5" type="ORF">GHYDROH2_09500</name>
</gene>
<name>A0A9W6FZ27_9BACT</name>
<accession>A0A9W6FZ27</accession>
<dbReference type="Pfam" id="PF12833">
    <property type="entry name" value="HTH_18"/>
    <property type="match status" value="1"/>
</dbReference>
<dbReference type="InterPro" id="IPR018060">
    <property type="entry name" value="HTH_AraC"/>
</dbReference>
<dbReference type="RefSeq" id="WP_214186892.1">
    <property type="nucleotide sequence ID" value="NZ_BSDS01000001.1"/>
</dbReference>
<dbReference type="Proteomes" id="UP001144352">
    <property type="component" value="Unassembled WGS sequence"/>
</dbReference>
<dbReference type="InterPro" id="IPR050908">
    <property type="entry name" value="SmbC-like"/>
</dbReference>
<dbReference type="Pfam" id="PF06445">
    <property type="entry name" value="GyrI-like"/>
    <property type="match status" value="1"/>
</dbReference>
<sequence length="292" mass="33414">MPRRDITLDDHRQRIRRVLLHIEQHLDEPLSLETLAAIACFSPFHFHRLFAAHVGETIHGYVRRLRLERGAMRLAHGEENVTGVALQAGYETPAAFTRAFRERFGVSPTDYRKERTMERCLEREGTEGVTAAEETMPIEADMRKFPETRVLFARSTGPYGAAVAGAWEVLMKFAYSRRLMTKDTLLIGISHDDPSVTPEESIRYDACIIFTGDVKPEGEVGVKTIAGGRYAVFLHKGPYEGFAQTYRSIFSRWLPESGEKLRDAPCFELYLNRDPRRTKPENLRTEIWVPVE</sequence>
<dbReference type="InterPro" id="IPR029442">
    <property type="entry name" value="GyrI-like"/>
</dbReference>
<protein>
    <submittedName>
        <fullName evidence="5">AraC family transcriptional regulator</fullName>
    </submittedName>
</protein>
<evidence type="ECO:0000256" key="1">
    <source>
        <dbReference type="ARBA" id="ARBA00023015"/>
    </source>
</evidence>
<dbReference type="SUPFAM" id="SSF55136">
    <property type="entry name" value="Probable bacterial effector-binding domain"/>
    <property type="match status" value="1"/>
</dbReference>
<comment type="caution">
    <text evidence="5">The sequence shown here is derived from an EMBL/GenBank/DDBJ whole genome shotgun (WGS) entry which is preliminary data.</text>
</comment>
<dbReference type="InterPro" id="IPR020449">
    <property type="entry name" value="Tscrpt_reg_AraC-type_HTH"/>
</dbReference>
<evidence type="ECO:0000259" key="4">
    <source>
        <dbReference type="PROSITE" id="PS01124"/>
    </source>
</evidence>
<evidence type="ECO:0000313" key="5">
    <source>
        <dbReference type="EMBL" id="GLI37449.1"/>
    </source>
</evidence>
<keyword evidence="1" id="KW-0805">Transcription regulation</keyword>
<dbReference type="GO" id="GO:0043565">
    <property type="term" value="F:sequence-specific DNA binding"/>
    <property type="evidence" value="ECO:0007669"/>
    <property type="project" value="InterPro"/>
</dbReference>
<dbReference type="PRINTS" id="PR00032">
    <property type="entry name" value="HTHARAC"/>
</dbReference>
<dbReference type="Gene3D" id="1.10.10.60">
    <property type="entry name" value="Homeodomain-like"/>
    <property type="match status" value="2"/>
</dbReference>
<keyword evidence="3" id="KW-0804">Transcription</keyword>
<dbReference type="PROSITE" id="PS00041">
    <property type="entry name" value="HTH_ARAC_FAMILY_1"/>
    <property type="match status" value="1"/>
</dbReference>
<organism evidence="5 6">
    <name type="scientific">Geobacter hydrogenophilus</name>
    <dbReference type="NCBI Taxonomy" id="40983"/>
    <lineage>
        <taxon>Bacteria</taxon>
        <taxon>Pseudomonadati</taxon>
        <taxon>Thermodesulfobacteriota</taxon>
        <taxon>Desulfuromonadia</taxon>
        <taxon>Geobacterales</taxon>
        <taxon>Geobacteraceae</taxon>
        <taxon>Geobacter</taxon>
    </lineage>
</organism>
<dbReference type="Gene3D" id="3.20.80.10">
    <property type="entry name" value="Regulatory factor, effector binding domain"/>
    <property type="match status" value="1"/>
</dbReference>
<dbReference type="SUPFAM" id="SSF46689">
    <property type="entry name" value="Homeodomain-like"/>
    <property type="match status" value="2"/>
</dbReference>
<dbReference type="SMART" id="SM00871">
    <property type="entry name" value="AraC_E_bind"/>
    <property type="match status" value="1"/>
</dbReference>
<feature type="domain" description="HTH araC/xylS-type" evidence="4">
    <location>
        <begin position="16"/>
        <end position="114"/>
    </location>
</feature>
<dbReference type="PROSITE" id="PS01124">
    <property type="entry name" value="HTH_ARAC_FAMILY_2"/>
    <property type="match status" value="1"/>
</dbReference>
<dbReference type="InterPro" id="IPR018062">
    <property type="entry name" value="HTH_AraC-typ_CS"/>
</dbReference>
<dbReference type="AlphaFoldDB" id="A0A9W6FZ27"/>
<dbReference type="SMART" id="SM00342">
    <property type="entry name" value="HTH_ARAC"/>
    <property type="match status" value="1"/>
</dbReference>
<evidence type="ECO:0000313" key="6">
    <source>
        <dbReference type="Proteomes" id="UP001144352"/>
    </source>
</evidence>
<evidence type="ECO:0000256" key="3">
    <source>
        <dbReference type="ARBA" id="ARBA00023163"/>
    </source>
</evidence>
<keyword evidence="2" id="KW-0238">DNA-binding</keyword>
<dbReference type="GO" id="GO:0003700">
    <property type="term" value="F:DNA-binding transcription factor activity"/>
    <property type="evidence" value="ECO:0007669"/>
    <property type="project" value="InterPro"/>
</dbReference>
<dbReference type="PANTHER" id="PTHR40055:SF1">
    <property type="entry name" value="TRANSCRIPTIONAL REGULATOR YGIV-RELATED"/>
    <property type="match status" value="1"/>
</dbReference>
<proteinExistence type="predicted"/>
<evidence type="ECO:0000256" key="2">
    <source>
        <dbReference type="ARBA" id="ARBA00023125"/>
    </source>
</evidence>
<dbReference type="InterPro" id="IPR011256">
    <property type="entry name" value="Reg_factor_effector_dom_sf"/>
</dbReference>
<reference evidence="5" key="1">
    <citation type="submission" date="2022-12" db="EMBL/GenBank/DDBJ databases">
        <title>Reference genome sequencing for broad-spectrum identification of bacterial and archaeal isolates by mass spectrometry.</title>
        <authorList>
            <person name="Sekiguchi Y."/>
            <person name="Tourlousse D.M."/>
        </authorList>
    </citation>
    <scope>NUCLEOTIDE SEQUENCE</scope>
    <source>
        <strain evidence="5">H2</strain>
    </source>
</reference>